<evidence type="ECO:0000313" key="7">
    <source>
        <dbReference type="Proteomes" id="UP000295565"/>
    </source>
</evidence>
<dbReference type="InterPro" id="IPR036249">
    <property type="entry name" value="Thioredoxin-like_sf"/>
</dbReference>
<evidence type="ECO:0000256" key="3">
    <source>
        <dbReference type="ARBA" id="ARBA00023157"/>
    </source>
</evidence>
<feature type="domain" description="Thioredoxin" evidence="5">
    <location>
        <begin position="1"/>
        <end position="113"/>
    </location>
</feature>
<dbReference type="InterPro" id="IPR017937">
    <property type="entry name" value="Thioredoxin_CS"/>
</dbReference>
<sequence>MSTAEYIVDITMENAKSILIDRSFETPVVIDFWADWCEPCKDLMPILEKLANEYQGAFILARVNADEMQPLAGQFGIRSLPTVMIMQNGQPVDGFAGAQPEGEIRKILEKYLPKAEDIKLKEAQEFIAEDDLTNALASAKDAWDIDPQRSDIHFMYIRALVANNRWEEAKKLLDQTKLEDQQSEYHELLSEVELLEKAADTPQIKALEKQIAQNPEDDDLKVQLAIQYSQANRNEEALELLFAMLSKNLDSANGEVKQTFLDIINTLSGDPIASKFRRRYFSLLY</sequence>
<name>A0A4R1KGR7_9GAMM</name>
<dbReference type="PROSITE" id="PS51352">
    <property type="entry name" value="THIOREDOXIN_2"/>
    <property type="match status" value="1"/>
</dbReference>
<gene>
    <name evidence="6" type="ORF">EV690_0059</name>
</gene>
<dbReference type="Proteomes" id="UP000295565">
    <property type="component" value="Unassembled WGS sequence"/>
</dbReference>
<dbReference type="AlphaFoldDB" id="A0A4R1KGR7"/>
<dbReference type="PROSITE" id="PS00194">
    <property type="entry name" value="THIOREDOXIN_1"/>
    <property type="match status" value="1"/>
</dbReference>
<dbReference type="GO" id="GO:0005737">
    <property type="term" value="C:cytoplasm"/>
    <property type="evidence" value="ECO:0007669"/>
    <property type="project" value="TreeGrafter"/>
</dbReference>
<dbReference type="GO" id="GO:0006950">
    <property type="term" value="P:response to stress"/>
    <property type="evidence" value="ECO:0007669"/>
    <property type="project" value="UniProtKB-ARBA"/>
</dbReference>
<dbReference type="Gene3D" id="3.40.30.10">
    <property type="entry name" value="Glutaredoxin"/>
    <property type="match status" value="1"/>
</dbReference>
<keyword evidence="1" id="KW-0813">Transport</keyword>
<proteinExistence type="predicted"/>
<dbReference type="PANTHER" id="PTHR45663">
    <property type="entry name" value="GEO12009P1"/>
    <property type="match status" value="1"/>
</dbReference>
<dbReference type="GO" id="GO:0015035">
    <property type="term" value="F:protein-disulfide reductase activity"/>
    <property type="evidence" value="ECO:0007669"/>
    <property type="project" value="TreeGrafter"/>
</dbReference>
<dbReference type="OrthoDB" id="9790390at2"/>
<dbReference type="InterPro" id="IPR013766">
    <property type="entry name" value="Thioredoxin_domain"/>
</dbReference>
<comment type="caution">
    <text evidence="6">The sequence shown here is derived from an EMBL/GenBank/DDBJ whole genome shotgun (WGS) entry which is preliminary data.</text>
</comment>
<keyword evidence="7" id="KW-1185">Reference proteome</keyword>
<keyword evidence="3" id="KW-1015">Disulfide bond</keyword>
<dbReference type="SUPFAM" id="SSF48452">
    <property type="entry name" value="TPR-like"/>
    <property type="match status" value="1"/>
</dbReference>
<dbReference type="Pfam" id="PF14559">
    <property type="entry name" value="TPR_19"/>
    <property type="match status" value="1"/>
</dbReference>
<keyword evidence="2" id="KW-0249">Electron transport</keyword>
<keyword evidence="4" id="KW-0676">Redox-active center</keyword>
<dbReference type="PANTHER" id="PTHR45663:SF11">
    <property type="entry name" value="GEO12009P1"/>
    <property type="match status" value="1"/>
</dbReference>
<accession>A0A4R1KGR7</accession>
<reference evidence="6 7" key="1">
    <citation type="submission" date="2019-03" db="EMBL/GenBank/DDBJ databases">
        <title>Genomic Encyclopedia of Type Strains, Phase IV (KMG-IV): sequencing the most valuable type-strain genomes for metagenomic binning, comparative biology and taxonomic classification.</title>
        <authorList>
            <person name="Goeker M."/>
        </authorList>
    </citation>
    <scope>NUCLEOTIDE SEQUENCE [LARGE SCALE GENOMIC DNA]</scope>
    <source>
        <strain evidence="6 7">DSM 18577</strain>
    </source>
</reference>
<dbReference type="Pfam" id="PF00085">
    <property type="entry name" value="Thioredoxin"/>
    <property type="match status" value="1"/>
</dbReference>
<dbReference type="Gene3D" id="1.25.40.10">
    <property type="entry name" value="Tetratricopeptide repeat domain"/>
    <property type="match status" value="2"/>
</dbReference>
<evidence type="ECO:0000256" key="4">
    <source>
        <dbReference type="ARBA" id="ARBA00023284"/>
    </source>
</evidence>
<evidence type="ECO:0000313" key="6">
    <source>
        <dbReference type="EMBL" id="TCK63945.1"/>
    </source>
</evidence>
<evidence type="ECO:0000256" key="1">
    <source>
        <dbReference type="ARBA" id="ARBA00022448"/>
    </source>
</evidence>
<dbReference type="InterPro" id="IPR011990">
    <property type="entry name" value="TPR-like_helical_dom_sf"/>
</dbReference>
<protein>
    <submittedName>
        <fullName evidence="6">Thioredoxin</fullName>
    </submittedName>
</protein>
<dbReference type="EMBL" id="SMGD01000001">
    <property type="protein sequence ID" value="TCK63945.1"/>
    <property type="molecule type" value="Genomic_DNA"/>
</dbReference>
<dbReference type="PRINTS" id="PR00421">
    <property type="entry name" value="THIOREDOXIN"/>
</dbReference>
<dbReference type="RefSeq" id="WP_131910947.1">
    <property type="nucleotide sequence ID" value="NZ_OU594967.1"/>
</dbReference>
<dbReference type="Pfam" id="PF14561">
    <property type="entry name" value="TPR_20"/>
    <property type="match status" value="1"/>
</dbReference>
<organism evidence="6 7">
    <name type="scientific">Celerinatantimonas diazotrophica</name>
    <dbReference type="NCBI Taxonomy" id="412034"/>
    <lineage>
        <taxon>Bacteria</taxon>
        <taxon>Pseudomonadati</taxon>
        <taxon>Pseudomonadota</taxon>
        <taxon>Gammaproteobacteria</taxon>
        <taxon>Celerinatantimonadaceae</taxon>
        <taxon>Celerinatantimonas</taxon>
    </lineage>
</organism>
<dbReference type="SUPFAM" id="SSF52833">
    <property type="entry name" value="Thioredoxin-like"/>
    <property type="match status" value="1"/>
</dbReference>
<dbReference type="CDD" id="cd02956">
    <property type="entry name" value="ybbN"/>
    <property type="match status" value="1"/>
</dbReference>
<evidence type="ECO:0000259" key="5">
    <source>
        <dbReference type="PROSITE" id="PS51352"/>
    </source>
</evidence>
<evidence type="ECO:0000256" key="2">
    <source>
        <dbReference type="ARBA" id="ARBA00022982"/>
    </source>
</evidence>